<keyword evidence="3" id="KW-0966">Cell projection</keyword>
<dbReference type="GO" id="GO:0035438">
    <property type="term" value="F:cyclic-di-GMP binding"/>
    <property type="evidence" value="ECO:0007669"/>
    <property type="project" value="InterPro"/>
</dbReference>
<keyword evidence="4" id="KW-1185">Reference proteome</keyword>
<dbReference type="RefSeq" id="WP_272444363.1">
    <property type="nucleotide sequence ID" value="NZ_JAMQKC010000001.1"/>
</dbReference>
<dbReference type="EMBL" id="JAMQKC010000001">
    <property type="protein sequence ID" value="MDC3415396.1"/>
    <property type="molecule type" value="Genomic_DNA"/>
</dbReference>
<name>A0A9X3WE47_9BACI</name>
<reference evidence="3" key="1">
    <citation type="submission" date="2022-06" db="EMBL/GenBank/DDBJ databases">
        <title>Aquibacillus sp. a new bacterium isolated from soil saline samples.</title>
        <authorList>
            <person name="Galisteo C."/>
            <person name="De La Haba R."/>
            <person name="Sanchez-Porro C."/>
            <person name="Ventosa A."/>
        </authorList>
    </citation>
    <scope>NUCLEOTIDE SEQUENCE</scope>
    <source>
        <strain evidence="3">3ASR75-54</strain>
    </source>
</reference>
<gene>
    <name evidence="3" type="ORF">NC799_00510</name>
</gene>
<dbReference type="Proteomes" id="UP001145069">
    <property type="component" value="Unassembled WGS sequence"/>
</dbReference>
<accession>A0A9X3WE47</accession>
<dbReference type="Pfam" id="PF07238">
    <property type="entry name" value="PilZ"/>
    <property type="match status" value="1"/>
</dbReference>
<organism evidence="3 4">
    <name type="scientific">Aquibacillus salsiterrae</name>
    <dbReference type="NCBI Taxonomy" id="2950439"/>
    <lineage>
        <taxon>Bacteria</taxon>
        <taxon>Bacillati</taxon>
        <taxon>Bacillota</taxon>
        <taxon>Bacilli</taxon>
        <taxon>Bacillales</taxon>
        <taxon>Bacillaceae</taxon>
        <taxon>Aquibacillus</taxon>
    </lineage>
</organism>
<protein>
    <submittedName>
        <fullName evidence="3">Flagellar brake domain-containing protein</fullName>
    </submittedName>
</protein>
<proteinExistence type="predicted"/>
<dbReference type="Pfam" id="PF12945">
    <property type="entry name" value="PilZNR"/>
    <property type="match status" value="1"/>
</dbReference>
<keyword evidence="3" id="KW-0282">Flagellum</keyword>
<evidence type="ECO:0000259" key="1">
    <source>
        <dbReference type="Pfam" id="PF07238"/>
    </source>
</evidence>
<feature type="domain" description="PilZ" evidence="1">
    <location>
        <begin position="97"/>
        <end position="207"/>
    </location>
</feature>
<evidence type="ECO:0000259" key="2">
    <source>
        <dbReference type="Pfam" id="PF12945"/>
    </source>
</evidence>
<dbReference type="AlphaFoldDB" id="A0A9X3WE47"/>
<evidence type="ECO:0000313" key="3">
    <source>
        <dbReference type="EMBL" id="MDC3415396.1"/>
    </source>
</evidence>
<dbReference type="InterPro" id="IPR009926">
    <property type="entry name" value="T3SS_YcgR_PilZN"/>
</dbReference>
<comment type="caution">
    <text evidence="3">The sequence shown here is derived from an EMBL/GenBank/DDBJ whole genome shotgun (WGS) entry which is preliminary data.</text>
</comment>
<feature type="domain" description="Type III secretion system flagellar brake protein YcgR PilZN" evidence="2">
    <location>
        <begin position="3"/>
        <end position="89"/>
    </location>
</feature>
<evidence type="ECO:0000313" key="4">
    <source>
        <dbReference type="Proteomes" id="UP001145069"/>
    </source>
</evidence>
<sequence>MIKIGTQLMLELKKENGLERFRCKVVEQEDNLIYVDYPINENSGRTGIFTTDTEFHARFVGQDHSIYLFATRILDKKVITIPTLVLEYPANELVRIQRREYVRITTSIDVAIDDPDQSIEPFTTISQDISGGGVSIFVQDKGQFIPRKLIDVWMVLPLESGSNEYVYATAEIIRVRSRKDKLNDILTLKFVEINDKDRQMIIKYCFERQLKGRRRLI</sequence>
<keyword evidence="3" id="KW-0969">Cilium</keyword>
<dbReference type="Gene3D" id="2.40.10.220">
    <property type="entry name" value="predicted glycosyltransferase like domains"/>
    <property type="match status" value="1"/>
</dbReference>
<dbReference type="InterPro" id="IPR009875">
    <property type="entry name" value="PilZ_domain"/>
</dbReference>